<dbReference type="Pfam" id="PF07695">
    <property type="entry name" value="7TMR-DISM_7TM"/>
    <property type="match status" value="1"/>
</dbReference>
<feature type="transmembrane region" description="Helical" evidence="3">
    <location>
        <begin position="190"/>
        <end position="209"/>
    </location>
</feature>
<dbReference type="Gene3D" id="2.60.40.2380">
    <property type="match status" value="1"/>
</dbReference>
<comment type="catalytic activity">
    <reaction evidence="2">
        <text>2 GTP = 3',3'-c-di-GMP + 2 diphosphate</text>
        <dbReference type="Rhea" id="RHEA:24898"/>
        <dbReference type="ChEBI" id="CHEBI:33019"/>
        <dbReference type="ChEBI" id="CHEBI:37565"/>
        <dbReference type="ChEBI" id="CHEBI:58805"/>
        <dbReference type="EC" id="2.7.7.65"/>
    </reaction>
</comment>
<sequence length="590" mass="65978">MNHKNSARLLTFLLALLVSFFGYPQPIIDLTDTPELTAGEYTRYLQENNDEKLTLAQAIAAFNSSEVRLGKHQSISLGISVAPVWLKTRLLNSTTNDENYRISVETPWLDVIEAWIVYQGRVIQQVSGGDAVAFEQRPMQYRYFAFEAELPKGESQLYLRVESVGPMAIPLRIATTELAVKRDISSSYQYGFLYGIMVALALYNLILFFSVRLPEYGLYALYLIGFVINSLSYTGQLHTWITPDFGPYFQDWLDIFLMITYSIAGLHFARKLLQTKQYAPILDRATIVVTLVIPAGMVIGFIFNQLTFALFLAFLLNTTFAVLFILLGLQALKHRIAAARLFLICSVTAATCICISTAAVAGFVPYNDVTFKLIEVGMAFEAICLAFLLAQRFRSAEADKQMAEKTARLDSLTGLNNRRGFAHAAQPIWFQEIRNGRDVSVVLIDIDHFKRINDGFGHSKGDEVLKAVAAVLKRGARRSDIIARWGGEEFLILLPETSEAQATQHAERLRQQIEKIELTSPGGAIKFTASFGVCGTIDGMFSKTKLRDDDLETIINVADEALYQVKASGRNQVKAATQQHVRQSRSKVKV</sequence>
<gene>
    <name evidence="5" type="ORF">HCJ96_13180</name>
</gene>
<dbReference type="InterPro" id="IPR011622">
    <property type="entry name" value="7TMR_DISM_rcpt_extracell_dom2"/>
</dbReference>
<keyword evidence="3" id="KW-0472">Membrane</keyword>
<keyword evidence="6" id="KW-1185">Reference proteome</keyword>
<dbReference type="PANTHER" id="PTHR45138">
    <property type="entry name" value="REGULATORY COMPONENTS OF SENSORY TRANSDUCTION SYSTEM"/>
    <property type="match status" value="1"/>
</dbReference>
<feature type="transmembrane region" description="Helical" evidence="3">
    <location>
        <begin position="255"/>
        <end position="273"/>
    </location>
</feature>
<keyword evidence="3" id="KW-1133">Transmembrane helix</keyword>
<reference evidence="5 6" key="1">
    <citation type="submission" date="2020-03" db="EMBL/GenBank/DDBJ databases">
        <title>Alteromonas ponticola sp. nov., isolated from seawater.</title>
        <authorList>
            <person name="Yoon J.-H."/>
            <person name="Kim Y.-O."/>
        </authorList>
    </citation>
    <scope>NUCLEOTIDE SEQUENCE [LARGE SCALE GENOMIC DNA]</scope>
    <source>
        <strain evidence="5 6">MYP5</strain>
    </source>
</reference>
<dbReference type="InterPro" id="IPR011623">
    <property type="entry name" value="7TMR_DISM_rcpt_extracell_dom1"/>
</dbReference>
<dbReference type="PANTHER" id="PTHR45138:SF9">
    <property type="entry name" value="DIGUANYLATE CYCLASE DGCM-RELATED"/>
    <property type="match status" value="1"/>
</dbReference>
<dbReference type="RefSeq" id="WP_169211547.1">
    <property type="nucleotide sequence ID" value="NZ_JAATNW010000007.1"/>
</dbReference>
<dbReference type="InterPro" id="IPR043128">
    <property type="entry name" value="Rev_trsase/Diguanyl_cyclase"/>
</dbReference>
<feature type="transmembrane region" description="Helical" evidence="3">
    <location>
        <begin position="309"/>
        <end position="329"/>
    </location>
</feature>
<evidence type="ECO:0000259" key="4">
    <source>
        <dbReference type="PROSITE" id="PS50887"/>
    </source>
</evidence>
<feature type="transmembrane region" description="Helical" evidence="3">
    <location>
        <begin position="216"/>
        <end position="235"/>
    </location>
</feature>
<dbReference type="Gene3D" id="3.30.70.270">
    <property type="match status" value="1"/>
</dbReference>
<keyword evidence="3" id="KW-0812">Transmembrane</keyword>
<dbReference type="InterPro" id="IPR029787">
    <property type="entry name" value="Nucleotide_cyclase"/>
</dbReference>
<dbReference type="NCBIfam" id="TIGR00254">
    <property type="entry name" value="GGDEF"/>
    <property type="match status" value="1"/>
</dbReference>
<evidence type="ECO:0000313" key="6">
    <source>
        <dbReference type="Proteomes" id="UP000709336"/>
    </source>
</evidence>
<name>A0ABX1R790_9ALTE</name>
<dbReference type="InterPro" id="IPR050469">
    <property type="entry name" value="Diguanylate_Cyclase"/>
</dbReference>
<dbReference type="SUPFAM" id="SSF55073">
    <property type="entry name" value="Nucleotide cyclase"/>
    <property type="match status" value="1"/>
</dbReference>
<evidence type="ECO:0000256" key="2">
    <source>
        <dbReference type="ARBA" id="ARBA00034247"/>
    </source>
</evidence>
<dbReference type="Proteomes" id="UP000709336">
    <property type="component" value="Unassembled WGS sequence"/>
</dbReference>
<accession>A0ABX1R790</accession>
<organism evidence="5 6">
    <name type="scientific">Alteromonas ponticola</name>
    <dbReference type="NCBI Taxonomy" id="2720613"/>
    <lineage>
        <taxon>Bacteria</taxon>
        <taxon>Pseudomonadati</taxon>
        <taxon>Pseudomonadota</taxon>
        <taxon>Gammaproteobacteria</taxon>
        <taxon>Alteromonadales</taxon>
        <taxon>Alteromonadaceae</taxon>
        <taxon>Alteromonas/Salinimonas group</taxon>
        <taxon>Alteromonas</taxon>
    </lineage>
</organism>
<protein>
    <recommendedName>
        <fullName evidence="1">diguanylate cyclase</fullName>
        <ecNumber evidence="1">2.7.7.65</ecNumber>
    </recommendedName>
</protein>
<feature type="transmembrane region" description="Helical" evidence="3">
    <location>
        <begin position="370"/>
        <end position="390"/>
    </location>
</feature>
<dbReference type="PROSITE" id="PS50887">
    <property type="entry name" value="GGDEF"/>
    <property type="match status" value="1"/>
</dbReference>
<dbReference type="CDD" id="cd01949">
    <property type="entry name" value="GGDEF"/>
    <property type="match status" value="1"/>
</dbReference>
<evidence type="ECO:0000256" key="3">
    <source>
        <dbReference type="SAM" id="Phobius"/>
    </source>
</evidence>
<evidence type="ECO:0000256" key="1">
    <source>
        <dbReference type="ARBA" id="ARBA00012528"/>
    </source>
</evidence>
<dbReference type="EC" id="2.7.7.65" evidence="1"/>
<feature type="transmembrane region" description="Helical" evidence="3">
    <location>
        <begin position="285"/>
        <end position="303"/>
    </location>
</feature>
<dbReference type="Pfam" id="PF00990">
    <property type="entry name" value="GGDEF"/>
    <property type="match status" value="1"/>
</dbReference>
<dbReference type="EMBL" id="JAATNW010000007">
    <property type="protein sequence ID" value="NMH60982.1"/>
    <property type="molecule type" value="Genomic_DNA"/>
</dbReference>
<evidence type="ECO:0000313" key="5">
    <source>
        <dbReference type="EMBL" id="NMH60982.1"/>
    </source>
</evidence>
<dbReference type="SMART" id="SM00267">
    <property type="entry name" value="GGDEF"/>
    <property type="match status" value="1"/>
</dbReference>
<feature type="transmembrane region" description="Helical" evidence="3">
    <location>
        <begin position="341"/>
        <end position="364"/>
    </location>
</feature>
<comment type="caution">
    <text evidence="5">The sequence shown here is derived from an EMBL/GenBank/DDBJ whole genome shotgun (WGS) entry which is preliminary data.</text>
</comment>
<dbReference type="Pfam" id="PF07696">
    <property type="entry name" value="7TMR-DISMED2"/>
    <property type="match status" value="1"/>
</dbReference>
<feature type="domain" description="GGDEF" evidence="4">
    <location>
        <begin position="437"/>
        <end position="578"/>
    </location>
</feature>
<proteinExistence type="predicted"/>
<dbReference type="InterPro" id="IPR000160">
    <property type="entry name" value="GGDEF_dom"/>
</dbReference>